<evidence type="ECO:0000256" key="1">
    <source>
        <dbReference type="ARBA" id="ARBA00005791"/>
    </source>
</evidence>
<dbReference type="AlphaFoldDB" id="A0A1H6EBC4"/>
<dbReference type="RefSeq" id="WP_160145199.1">
    <property type="nucleotide sequence ID" value="NZ_FNVU01000030.1"/>
</dbReference>
<feature type="domain" description="Thioredoxin-like fold" evidence="7">
    <location>
        <begin position="99"/>
        <end position="263"/>
    </location>
</feature>
<comment type="similarity">
    <text evidence="1">Belongs to the thioredoxin family. DsbA subfamily.</text>
</comment>
<dbReference type="InterPro" id="IPR012336">
    <property type="entry name" value="Thioredoxin-like_fold"/>
</dbReference>
<keyword evidence="9" id="KW-1185">Reference proteome</keyword>
<keyword evidence="4" id="KW-1015">Disulfide bond</keyword>
<feature type="compositionally biased region" description="Basic and acidic residues" evidence="6">
    <location>
        <begin position="14"/>
        <end position="24"/>
    </location>
</feature>
<gene>
    <name evidence="8" type="ORF">SAMN05216223_13012</name>
</gene>
<dbReference type="SUPFAM" id="SSF52833">
    <property type="entry name" value="Thioredoxin-like"/>
    <property type="match status" value="1"/>
</dbReference>
<evidence type="ECO:0000256" key="5">
    <source>
        <dbReference type="ARBA" id="ARBA00023284"/>
    </source>
</evidence>
<organism evidence="8 9">
    <name type="scientific">Actinacidiphila yanglinensis</name>
    <dbReference type="NCBI Taxonomy" id="310779"/>
    <lineage>
        <taxon>Bacteria</taxon>
        <taxon>Bacillati</taxon>
        <taxon>Actinomycetota</taxon>
        <taxon>Actinomycetes</taxon>
        <taxon>Kitasatosporales</taxon>
        <taxon>Streptomycetaceae</taxon>
        <taxon>Actinacidiphila</taxon>
    </lineage>
</organism>
<evidence type="ECO:0000256" key="3">
    <source>
        <dbReference type="ARBA" id="ARBA00023002"/>
    </source>
</evidence>
<evidence type="ECO:0000256" key="4">
    <source>
        <dbReference type="ARBA" id="ARBA00023157"/>
    </source>
</evidence>
<dbReference type="InterPro" id="IPR036249">
    <property type="entry name" value="Thioredoxin-like_sf"/>
</dbReference>
<evidence type="ECO:0000259" key="7">
    <source>
        <dbReference type="Pfam" id="PF13462"/>
    </source>
</evidence>
<dbReference type="GO" id="GO:0016853">
    <property type="term" value="F:isomerase activity"/>
    <property type="evidence" value="ECO:0007669"/>
    <property type="project" value="UniProtKB-KW"/>
</dbReference>
<feature type="region of interest" description="Disordered" evidence="6">
    <location>
        <begin position="52"/>
        <end position="91"/>
    </location>
</feature>
<keyword evidence="3" id="KW-0560">Oxidoreductase</keyword>
<feature type="region of interest" description="Disordered" evidence="6">
    <location>
        <begin position="1"/>
        <end position="24"/>
    </location>
</feature>
<dbReference type="Gene3D" id="3.40.30.10">
    <property type="entry name" value="Glutaredoxin"/>
    <property type="match status" value="1"/>
</dbReference>
<evidence type="ECO:0000256" key="2">
    <source>
        <dbReference type="ARBA" id="ARBA00022729"/>
    </source>
</evidence>
<dbReference type="Pfam" id="PF13462">
    <property type="entry name" value="Thioredoxin_4"/>
    <property type="match status" value="1"/>
</dbReference>
<name>A0A1H6EBC4_9ACTN</name>
<keyword evidence="8" id="KW-0413">Isomerase</keyword>
<proteinExistence type="inferred from homology"/>
<evidence type="ECO:0000313" key="8">
    <source>
        <dbReference type="EMBL" id="SEG94359.1"/>
    </source>
</evidence>
<dbReference type="PANTHER" id="PTHR13887">
    <property type="entry name" value="GLUTATHIONE S-TRANSFERASE KAPPA"/>
    <property type="match status" value="1"/>
</dbReference>
<accession>A0A1H6EBC4</accession>
<reference evidence="8 9" key="1">
    <citation type="submission" date="2016-10" db="EMBL/GenBank/DDBJ databases">
        <authorList>
            <person name="de Groot N.N."/>
        </authorList>
    </citation>
    <scope>NUCLEOTIDE SEQUENCE [LARGE SCALE GENOMIC DNA]</scope>
    <source>
        <strain evidence="8 9">CGMCC 4.2023</strain>
    </source>
</reference>
<keyword evidence="5" id="KW-0676">Redox-active center</keyword>
<sequence length="282" mass="28673">MSGTTGGNTGTNRTNKDARSRADRVISRRRAAALPAVAAVLTLALALAGCDSGSGPADGSRLPESRTSTATATPPPPETATSSPAAGQGTIPARLEADGTTVTVGDPAAPHTLTVVEDPRCPYCERFEQANAARIQELEKAGTIRVQYTFASFLDQSLGGGGSKRAVNALRAALGTDGHGSGFVTLHTLVYEYQPNENSDGFTADFLLELAGKVPGLRSAAFDAAVRGQTYASFVTASESAFTKSGASGTPVVKIDGDNVSGQDGVSTAAGFDKLLAGHGVS</sequence>
<dbReference type="PANTHER" id="PTHR13887:SF14">
    <property type="entry name" value="DISULFIDE BOND FORMATION PROTEIN D"/>
    <property type="match status" value="1"/>
</dbReference>
<dbReference type="GO" id="GO:0016491">
    <property type="term" value="F:oxidoreductase activity"/>
    <property type="evidence" value="ECO:0007669"/>
    <property type="project" value="UniProtKB-KW"/>
</dbReference>
<protein>
    <submittedName>
        <fullName evidence="8">Protein-disulfide isomerase</fullName>
    </submittedName>
</protein>
<evidence type="ECO:0000313" key="9">
    <source>
        <dbReference type="Proteomes" id="UP000236754"/>
    </source>
</evidence>
<keyword evidence="2" id="KW-0732">Signal</keyword>
<dbReference type="EMBL" id="FNVU01000030">
    <property type="protein sequence ID" value="SEG94359.1"/>
    <property type="molecule type" value="Genomic_DNA"/>
</dbReference>
<dbReference type="OrthoDB" id="4135024at2"/>
<evidence type="ECO:0000256" key="6">
    <source>
        <dbReference type="SAM" id="MobiDB-lite"/>
    </source>
</evidence>
<dbReference type="Proteomes" id="UP000236754">
    <property type="component" value="Unassembled WGS sequence"/>
</dbReference>